<feature type="domain" description="TonB-dependent transporter Oar-like beta-barrel" evidence="5">
    <location>
        <begin position="253"/>
        <end position="1169"/>
    </location>
</feature>
<comment type="subcellular location">
    <subcellularLocation>
        <location evidence="1">Cell outer membrane</location>
    </subcellularLocation>
</comment>
<dbReference type="eggNOG" id="COG4771">
    <property type="taxonomic scope" value="Bacteria"/>
</dbReference>
<dbReference type="SUPFAM" id="SSF56935">
    <property type="entry name" value="Porins"/>
    <property type="match status" value="1"/>
</dbReference>
<evidence type="ECO:0000256" key="3">
    <source>
        <dbReference type="ARBA" id="ARBA00023237"/>
    </source>
</evidence>
<dbReference type="Pfam" id="PF07715">
    <property type="entry name" value="Plug"/>
    <property type="match status" value="1"/>
</dbReference>
<accession>E8V708</accession>
<dbReference type="Gene3D" id="2.40.170.20">
    <property type="entry name" value="TonB-dependent receptor, beta-barrel domain"/>
    <property type="match status" value="1"/>
</dbReference>
<dbReference type="InterPro" id="IPR036942">
    <property type="entry name" value="Beta-barrel_TonB_sf"/>
</dbReference>
<protein>
    <submittedName>
        <fullName evidence="6">TonB-dependent receptor plug</fullName>
    </submittedName>
</protein>
<dbReference type="STRING" id="401053.AciPR4_0815"/>
<dbReference type="Pfam" id="PF25183">
    <property type="entry name" value="OMP_b-brl_4"/>
    <property type="match status" value="1"/>
</dbReference>
<dbReference type="InterPro" id="IPR057601">
    <property type="entry name" value="Oar-like_b-barrel"/>
</dbReference>
<evidence type="ECO:0000259" key="4">
    <source>
        <dbReference type="Pfam" id="PF07715"/>
    </source>
</evidence>
<sequence length="1176" mass="127182">MNQFLTRSMSRWQLLVMTICLLFGTTMMQAQFESASVLGYVRDNAGAAVPNAQVTLTNVATNIAQTAKTDGEGKYEFNSVQIGNYVVTTSATGFEGAKTETFNVQTNARQRVDVAVKPGSVATVVEVTSAAQLLETETSSRGQVIGTREVENLPLNGRSYADLVLLVPGARKSTLENQTASSREGSFNINGQRSAFNNFLLDGLDNNNYGTSNQGFENENISPSPDAVNEFRVETNNYSAEYGRASGAVINVSTRRGTNAFHGRAWDYLRNTNLNAIGPFPPNLGVKPVLIRNQFGGTFGGPIFKDRTFFFADYEGLRQIFRNPTTAVTLPNAEQRAGSFVLHRVDGTTAPIPLYNPITGTIFANGTVTAQSTAFARAVLAALPANTSPLAYNTFSNNFVASPRGTINDDKGDVRIDHTFNQKWSAFARYSEHQAVIFDPPTVTGRAGGNANSNVNIQNRQIAGGLTWVISSNKLLDVRFAYTRNIGAKSPFGQGDSSLLTENGITDGLPTDPSIVRDLNGQSIQGFTQLGAQTSSPQFQNPTIYNPKANFTYVKGKHSMKIGYEYQAVNTQVNDFNPSYGQDNYASLYSTGPSSVVAGKTVPFFSACTSPTATGCIPTDTATGNTASTQIAQAQAAADFLFGNRSSYSLTNFTVVNLRQRFNFMYFQDDMKLMPNLTINAGLRYELATPQWERDNKLANFDPNTKSLIQAKSGSIYDRALVHMPLTNFGPRIGFSYSPLQKTVFRGGYGIAYTQFNRAGGENNLTYNGPNVVNATVNNFNSAYPTTTSLCTNDTQDQTACFRQTQQGYSNILVNSANFNPLKVTSRYIAPNFKTGYVQSYHLGFQTQLPGGIVADIAYVGNKGTHLQVLADYNQATPCLAATLGACTTISSYQARRPVPTFGDIEIAYGAGSSNYNSLQAKLEKRAGALYVLNSFTYSRTYDISSGHLETANGDNSRVNYANPSNDYGPSGYDQPLSDTTSIVYDLPYGHGRRFGASSNALSNAVLGGWQLTTINTMTSGLPVNINYSTSSSNGTTGMLFGTDLVTYRPQHIAGTPVYGPASGRAKTATALTGFLPLSSYALPSFASFGNTSPYGNVSRNSVRSYAFFQTDIGLHKAFPLWNDHSNLDFRAEAFNILNKVNYGAPDGNISDGSGFGAITTAYPARQLQLAAKFIF</sequence>
<evidence type="ECO:0000313" key="6">
    <source>
        <dbReference type="EMBL" id="ADV81648.1"/>
    </source>
</evidence>
<dbReference type="EMBL" id="CP002467">
    <property type="protein sequence ID" value="ADV81648.1"/>
    <property type="molecule type" value="Genomic_DNA"/>
</dbReference>
<evidence type="ECO:0000256" key="1">
    <source>
        <dbReference type="ARBA" id="ARBA00004442"/>
    </source>
</evidence>
<organism evidence="6 7">
    <name type="scientific">Terriglobus saanensis (strain ATCC BAA-1853 / DSM 23119 / SP1PR4)</name>
    <dbReference type="NCBI Taxonomy" id="401053"/>
    <lineage>
        <taxon>Bacteria</taxon>
        <taxon>Pseudomonadati</taxon>
        <taxon>Acidobacteriota</taxon>
        <taxon>Terriglobia</taxon>
        <taxon>Terriglobales</taxon>
        <taxon>Acidobacteriaceae</taxon>
        <taxon>Terriglobus</taxon>
    </lineage>
</organism>
<keyword evidence="2" id="KW-0472">Membrane</keyword>
<keyword evidence="7" id="KW-1185">Reference proteome</keyword>
<dbReference type="GO" id="GO:0009279">
    <property type="term" value="C:cell outer membrane"/>
    <property type="evidence" value="ECO:0007669"/>
    <property type="project" value="UniProtKB-SubCell"/>
</dbReference>
<reference evidence="6 7" key="1">
    <citation type="journal article" date="2012" name="Stand. Genomic Sci.">
        <title>Complete genome sequence of Terriglobus saanensis type strain SP1PR4(T), an Acidobacteria from tundra soil.</title>
        <authorList>
            <person name="Rawat S.R."/>
            <person name="Mannisto M.K."/>
            <person name="Starovoytov V."/>
            <person name="Goodwin L."/>
            <person name="Nolan M."/>
            <person name="Hauser L."/>
            <person name="Land M."/>
            <person name="Davenport K.W."/>
            <person name="Woyke T."/>
            <person name="Haggblom M.M."/>
        </authorList>
    </citation>
    <scope>NUCLEOTIDE SEQUENCE</scope>
    <source>
        <strain evidence="7">ATCC BAA-1853 / DSM 23119 / SP1PR4</strain>
    </source>
</reference>
<dbReference type="KEGG" id="tsa:AciPR4_0815"/>
<gene>
    <name evidence="6" type="ordered locus">AciPR4_0815</name>
</gene>
<feature type="domain" description="TonB-dependent receptor plug" evidence="4">
    <location>
        <begin position="138"/>
        <end position="247"/>
    </location>
</feature>
<dbReference type="Proteomes" id="UP000006844">
    <property type="component" value="Chromosome"/>
</dbReference>
<evidence type="ECO:0000259" key="5">
    <source>
        <dbReference type="Pfam" id="PF25183"/>
    </source>
</evidence>
<dbReference type="AlphaFoldDB" id="E8V708"/>
<evidence type="ECO:0000313" key="7">
    <source>
        <dbReference type="Proteomes" id="UP000006844"/>
    </source>
</evidence>
<evidence type="ECO:0000256" key="2">
    <source>
        <dbReference type="ARBA" id="ARBA00023136"/>
    </source>
</evidence>
<dbReference type="RefSeq" id="WP_013567381.1">
    <property type="nucleotide sequence ID" value="NC_014963.1"/>
</dbReference>
<dbReference type="InterPro" id="IPR008969">
    <property type="entry name" value="CarboxyPept-like_regulatory"/>
</dbReference>
<dbReference type="Gene3D" id="2.170.130.10">
    <property type="entry name" value="TonB-dependent receptor, plug domain"/>
    <property type="match status" value="1"/>
</dbReference>
<dbReference type="HOGENOM" id="CLU_006298_0_0_0"/>
<dbReference type="SUPFAM" id="SSF49464">
    <property type="entry name" value="Carboxypeptidase regulatory domain-like"/>
    <property type="match status" value="1"/>
</dbReference>
<dbReference type="InterPro" id="IPR012910">
    <property type="entry name" value="Plug_dom"/>
</dbReference>
<dbReference type="InterPro" id="IPR037066">
    <property type="entry name" value="Plug_dom_sf"/>
</dbReference>
<dbReference type="Pfam" id="PF13620">
    <property type="entry name" value="CarboxypepD_reg"/>
    <property type="match status" value="1"/>
</dbReference>
<keyword evidence="3" id="KW-0998">Cell outer membrane</keyword>
<keyword evidence="6" id="KW-0675">Receptor</keyword>
<name>E8V708_TERSS</name>
<dbReference type="Gene3D" id="2.60.40.1120">
    <property type="entry name" value="Carboxypeptidase-like, regulatory domain"/>
    <property type="match status" value="1"/>
</dbReference>
<proteinExistence type="predicted"/>